<gene>
    <name evidence="3" type="ORF">XNOV1_A027237</name>
</gene>
<evidence type="ECO:0000256" key="2">
    <source>
        <dbReference type="SAM" id="MobiDB-lite"/>
    </source>
</evidence>
<keyword evidence="4" id="KW-1185">Reference proteome</keyword>
<feature type="coiled-coil region" evidence="1">
    <location>
        <begin position="68"/>
        <end position="95"/>
    </location>
</feature>
<organism evidence="3 4">
    <name type="scientific">Xyrichtys novacula</name>
    <name type="common">Pearly razorfish</name>
    <name type="synonym">Hemipteronotus novacula</name>
    <dbReference type="NCBI Taxonomy" id="13765"/>
    <lineage>
        <taxon>Eukaryota</taxon>
        <taxon>Metazoa</taxon>
        <taxon>Chordata</taxon>
        <taxon>Craniata</taxon>
        <taxon>Vertebrata</taxon>
        <taxon>Euteleostomi</taxon>
        <taxon>Actinopterygii</taxon>
        <taxon>Neopterygii</taxon>
        <taxon>Teleostei</taxon>
        <taxon>Neoteleostei</taxon>
        <taxon>Acanthomorphata</taxon>
        <taxon>Eupercaria</taxon>
        <taxon>Labriformes</taxon>
        <taxon>Labridae</taxon>
        <taxon>Xyrichtys</taxon>
    </lineage>
</organism>
<dbReference type="AlphaFoldDB" id="A0AAV1EXG9"/>
<sequence length="194" mass="21920">MSSAPSKEGGRTTRAAKEGKESTSGANANASKEANTSLDPATAKAFKAMTDQLTKVIDAKMSLLVESVQKVVSGLQTVEKRLDEVEERVDTVETATISCNGCVLQLEKQLKDPIERLDSYKDRHRRLRDRRIVNKSHKRLFNLLTYATRKNVLLSWIDEKPPTKKGWYKIIMQCMPLEFLTCLLRSTTDNVYKI</sequence>
<name>A0AAV1EXG9_XYRNO</name>
<proteinExistence type="predicted"/>
<feature type="region of interest" description="Disordered" evidence="2">
    <location>
        <begin position="1"/>
        <end position="37"/>
    </location>
</feature>
<dbReference type="SUPFAM" id="SSF57997">
    <property type="entry name" value="Tropomyosin"/>
    <property type="match status" value="1"/>
</dbReference>
<accession>A0AAV1EXG9</accession>
<protein>
    <submittedName>
        <fullName evidence="3">Uncharacterized protein</fullName>
    </submittedName>
</protein>
<reference evidence="3" key="1">
    <citation type="submission" date="2023-08" db="EMBL/GenBank/DDBJ databases">
        <authorList>
            <person name="Alioto T."/>
            <person name="Alioto T."/>
            <person name="Gomez Garrido J."/>
        </authorList>
    </citation>
    <scope>NUCLEOTIDE SEQUENCE</scope>
</reference>
<evidence type="ECO:0000313" key="3">
    <source>
        <dbReference type="EMBL" id="CAJ1053449.1"/>
    </source>
</evidence>
<evidence type="ECO:0000313" key="4">
    <source>
        <dbReference type="Proteomes" id="UP001178508"/>
    </source>
</evidence>
<keyword evidence="1" id="KW-0175">Coiled coil</keyword>
<feature type="compositionally biased region" description="Basic and acidic residues" evidence="2">
    <location>
        <begin position="8"/>
        <end position="21"/>
    </location>
</feature>
<dbReference type="Proteomes" id="UP001178508">
    <property type="component" value="Chromosome 3"/>
</dbReference>
<dbReference type="EMBL" id="OY660866">
    <property type="protein sequence ID" value="CAJ1053449.1"/>
    <property type="molecule type" value="Genomic_DNA"/>
</dbReference>
<feature type="compositionally biased region" description="Polar residues" evidence="2">
    <location>
        <begin position="22"/>
        <end position="37"/>
    </location>
</feature>
<evidence type="ECO:0000256" key="1">
    <source>
        <dbReference type="SAM" id="Coils"/>
    </source>
</evidence>